<dbReference type="SUPFAM" id="SSF55729">
    <property type="entry name" value="Acyl-CoA N-acyltransferases (Nat)"/>
    <property type="match status" value="1"/>
</dbReference>
<dbReference type="Pfam" id="PF13508">
    <property type="entry name" value="Acetyltransf_7"/>
    <property type="match status" value="1"/>
</dbReference>
<dbReference type="OrthoDB" id="30840at2759"/>
<dbReference type="InterPro" id="IPR051635">
    <property type="entry name" value="SNAT-like"/>
</dbReference>
<evidence type="ECO:0000259" key="3">
    <source>
        <dbReference type="PROSITE" id="PS51186"/>
    </source>
</evidence>
<dbReference type="InterPro" id="IPR000182">
    <property type="entry name" value="GNAT_dom"/>
</dbReference>
<name>A0A433D4H7_9FUNG</name>
<evidence type="ECO:0000313" key="5">
    <source>
        <dbReference type="Proteomes" id="UP000268093"/>
    </source>
</evidence>
<keyword evidence="1 4" id="KW-0808">Transferase</keyword>
<feature type="domain" description="N-acetyltransferase" evidence="3">
    <location>
        <begin position="12"/>
        <end position="191"/>
    </location>
</feature>
<reference evidence="4 5" key="1">
    <citation type="journal article" date="2018" name="New Phytol.">
        <title>Phylogenomics of Endogonaceae and evolution of mycorrhizas within Mucoromycota.</title>
        <authorList>
            <person name="Chang Y."/>
            <person name="Desiro A."/>
            <person name="Na H."/>
            <person name="Sandor L."/>
            <person name="Lipzen A."/>
            <person name="Clum A."/>
            <person name="Barry K."/>
            <person name="Grigoriev I.V."/>
            <person name="Martin F.M."/>
            <person name="Stajich J.E."/>
            <person name="Smith M.E."/>
            <person name="Bonito G."/>
            <person name="Spatafora J.W."/>
        </authorList>
    </citation>
    <scope>NUCLEOTIDE SEQUENCE [LARGE SCALE GENOMIC DNA]</scope>
    <source>
        <strain evidence="4 5">GMNB39</strain>
    </source>
</reference>
<gene>
    <name evidence="4" type="ORF">BC936DRAFT_147825</name>
</gene>
<accession>A0A433D4H7</accession>
<dbReference type="PROSITE" id="PS51186">
    <property type="entry name" value="GNAT"/>
    <property type="match status" value="1"/>
</dbReference>
<dbReference type="PANTHER" id="PTHR10908">
    <property type="entry name" value="SEROTONIN N-ACETYLTRANSFERASE"/>
    <property type="match status" value="1"/>
</dbReference>
<dbReference type="PANTHER" id="PTHR10908:SF0">
    <property type="entry name" value="SEROTONIN N-ACETYLTRANSFERASE"/>
    <property type="match status" value="1"/>
</dbReference>
<dbReference type="GO" id="GO:0008080">
    <property type="term" value="F:N-acetyltransferase activity"/>
    <property type="evidence" value="ECO:0007669"/>
    <property type="project" value="UniProtKB-ARBA"/>
</dbReference>
<proteinExistence type="predicted"/>
<protein>
    <submittedName>
        <fullName evidence="4">Acyl-CoA N-acyltransferase</fullName>
    </submittedName>
</protein>
<evidence type="ECO:0000256" key="1">
    <source>
        <dbReference type="ARBA" id="ARBA00022679"/>
    </source>
</evidence>
<dbReference type="Gene3D" id="3.40.630.30">
    <property type="match status" value="1"/>
</dbReference>
<keyword evidence="5" id="KW-1185">Reference proteome</keyword>
<dbReference type="Proteomes" id="UP000268093">
    <property type="component" value="Unassembled WGS sequence"/>
</dbReference>
<evidence type="ECO:0000313" key="4">
    <source>
        <dbReference type="EMBL" id="RUP45721.1"/>
    </source>
</evidence>
<evidence type="ECO:0000256" key="2">
    <source>
        <dbReference type="ARBA" id="ARBA00023315"/>
    </source>
</evidence>
<dbReference type="CDD" id="cd04301">
    <property type="entry name" value="NAT_SF"/>
    <property type="match status" value="1"/>
</dbReference>
<sequence length="191" mass="21368">MENARRPQLPPLKYRATQATDLARLHELEKASYPATEAATFAQIEYRLSHVPGELFLACLMEQEDFVCTDNMCTMLTVDKLVAFVNATLSASSTLTAESMKTHDPAGRTVCVHSVVVDPEFRRKGIATKCLTAYAEGLKEVNERDGKKYDRVALLSHQELVPLYEKAGFVLRGKSEVVHGPEEWLELVLEL</sequence>
<dbReference type="InterPro" id="IPR016181">
    <property type="entry name" value="Acyl_CoA_acyltransferase"/>
</dbReference>
<dbReference type="EMBL" id="RBNI01006870">
    <property type="protein sequence ID" value="RUP45721.1"/>
    <property type="molecule type" value="Genomic_DNA"/>
</dbReference>
<comment type="caution">
    <text evidence="4">The sequence shown here is derived from an EMBL/GenBank/DDBJ whole genome shotgun (WGS) entry which is preliminary data.</text>
</comment>
<dbReference type="AlphaFoldDB" id="A0A433D4H7"/>
<keyword evidence="2 4" id="KW-0012">Acyltransferase</keyword>
<organism evidence="4 5">
    <name type="scientific">Jimgerdemannia flammicorona</name>
    <dbReference type="NCBI Taxonomy" id="994334"/>
    <lineage>
        <taxon>Eukaryota</taxon>
        <taxon>Fungi</taxon>
        <taxon>Fungi incertae sedis</taxon>
        <taxon>Mucoromycota</taxon>
        <taxon>Mucoromycotina</taxon>
        <taxon>Endogonomycetes</taxon>
        <taxon>Endogonales</taxon>
        <taxon>Endogonaceae</taxon>
        <taxon>Jimgerdemannia</taxon>
    </lineage>
</organism>